<dbReference type="SUPFAM" id="SSF49464">
    <property type="entry name" value="Carboxypeptidase regulatory domain-like"/>
    <property type="match status" value="1"/>
</dbReference>
<evidence type="ECO:0008006" key="4">
    <source>
        <dbReference type="Google" id="ProtNLM"/>
    </source>
</evidence>
<dbReference type="EMBL" id="MSCK01000001">
    <property type="protein sequence ID" value="PQJ73502.1"/>
    <property type="molecule type" value="Genomic_DNA"/>
</dbReference>
<dbReference type="Proteomes" id="UP000247345">
    <property type="component" value="Unassembled WGS sequence"/>
</dbReference>
<evidence type="ECO:0000313" key="2">
    <source>
        <dbReference type="EMBL" id="PQJ73502.1"/>
    </source>
</evidence>
<feature type="chain" id="PRO_5015179745" description="Carboxypeptidase-like regulatory domain-containing protein" evidence="1">
    <location>
        <begin position="20"/>
        <end position="270"/>
    </location>
</feature>
<name>A0A2P6CF19_9FLAO</name>
<accession>A0A2P6CF19</accession>
<gene>
    <name evidence="2" type="ORF">BTO14_09605</name>
</gene>
<evidence type="ECO:0000313" key="3">
    <source>
        <dbReference type="Proteomes" id="UP000247345"/>
    </source>
</evidence>
<evidence type="ECO:0000256" key="1">
    <source>
        <dbReference type="SAM" id="SignalP"/>
    </source>
</evidence>
<dbReference type="AlphaFoldDB" id="A0A2P6CF19"/>
<reference evidence="2 3" key="1">
    <citation type="submission" date="2016-12" db="EMBL/GenBank/DDBJ databases">
        <title>Trade-off between light-utilization and light-protection in marine flavobacteria.</title>
        <authorList>
            <person name="Kumagai Y."/>
            <person name="Yoshizawa S."/>
            <person name="Kogure K."/>
            <person name="Iwasaki W."/>
        </authorList>
    </citation>
    <scope>NUCLEOTIDE SEQUENCE [LARGE SCALE GENOMIC DNA]</scope>
    <source>
        <strain evidence="2 3">KCTC 12100</strain>
    </source>
</reference>
<dbReference type="RefSeq" id="WP_105049166.1">
    <property type="nucleotide sequence ID" value="NZ_CP150661.1"/>
</dbReference>
<keyword evidence="1" id="KW-0732">Signal</keyword>
<organism evidence="2 3">
    <name type="scientific">Polaribacter butkevichii</name>
    <dbReference type="NCBI Taxonomy" id="218490"/>
    <lineage>
        <taxon>Bacteria</taxon>
        <taxon>Pseudomonadati</taxon>
        <taxon>Bacteroidota</taxon>
        <taxon>Flavobacteriia</taxon>
        <taxon>Flavobacteriales</taxon>
        <taxon>Flavobacteriaceae</taxon>
    </lineage>
</organism>
<dbReference type="InterPro" id="IPR008969">
    <property type="entry name" value="CarboxyPept-like_regulatory"/>
</dbReference>
<keyword evidence="3" id="KW-1185">Reference proteome</keyword>
<dbReference type="OrthoDB" id="1417583at2"/>
<sequence length="270" mass="31008">MEKKLLQLLLFFLSFTAFSQEDKTLISGRVIDSIGIVKNANIINLKTKQGTFSFDDGRFQIYVSEGDSIQISNIQYSTKTIIINKKTIINKALIVPLKQSTYVLDEFELKRNHLIGQLAVDIKSVPKNEKIALLKSNMDFSNVDFSLKDHRIDANNRASSKVVNTVANSYSGLNVGGIIGGLFSSKKFEKAQSRDKEFDRKKVFKNKILVEFGDHFFFNKLKIPKEKYFHFIEYCLPFGIEKMYAENRLLKIIEIFQQESASYLETLNEE</sequence>
<comment type="caution">
    <text evidence="2">The sequence shown here is derived from an EMBL/GenBank/DDBJ whole genome shotgun (WGS) entry which is preliminary data.</text>
</comment>
<feature type="signal peptide" evidence="1">
    <location>
        <begin position="1"/>
        <end position="19"/>
    </location>
</feature>
<protein>
    <recommendedName>
        <fullName evidence="4">Carboxypeptidase-like regulatory domain-containing protein</fullName>
    </recommendedName>
</protein>
<proteinExistence type="predicted"/>